<dbReference type="RefSeq" id="XP_021858787.2">
    <property type="nucleotide sequence ID" value="XM_022003095.2"/>
</dbReference>
<dbReference type="RefSeq" id="XP_056689348.1">
    <property type="nucleotide sequence ID" value="XM_056833370.1"/>
</dbReference>
<dbReference type="RefSeq" id="XP_021858786.2">
    <property type="nucleotide sequence ID" value="XM_022003094.2"/>
</dbReference>
<evidence type="ECO:0000313" key="6">
    <source>
        <dbReference type="RefSeq" id="XP_056689347.1"/>
    </source>
</evidence>
<evidence type="ECO:0000313" key="3">
    <source>
        <dbReference type="RefSeq" id="XP_021858787.2"/>
    </source>
</evidence>
<organism evidence="1 4">
    <name type="scientific">Spinacia oleracea</name>
    <name type="common">Spinach</name>
    <dbReference type="NCBI Taxonomy" id="3562"/>
    <lineage>
        <taxon>Eukaryota</taxon>
        <taxon>Viridiplantae</taxon>
        <taxon>Streptophyta</taxon>
        <taxon>Embryophyta</taxon>
        <taxon>Tracheophyta</taxon>
        <taxon>Spermatophyta</taxon>
        <taxon>Magnoliopsida</taxon>
        <taxon>eudicotyledons</taxon>
        <taxon>Gunneridae</taxon>
        <taxon>Pentapetalae</taxon>
        <taxon>Caryophyllales</taxon>
        <taxon>Chenopodiaceae</taxon>
        <taxon>Chenopodioideae</taxon>
        <taxon>Anserineae</taxon>
        <taxon>Spinacia</taxon>
    </lineage>
</organism>
<sequence length="122" mass="14244">MRSTWLINLFSSIIPCYVDICNKLQHLVGFAKLVWPRKHLWQQLDDRLVEIAVSTNQELRFLSMQGVCMTSSLFGKYEDGDIVNKLQEMYEVLKNSREEPFTIEGINEVREKLANFISNDCL</sequence>
<dbReference type="KEGG" id="soe:110797963"/>
<dbReference type="RefSeq" id="XP_056689347.1">
    <property type="nucleotide sequence ID" value="XM_056833369.1"/>
</dbReference>
<reference evidence="1" key="1">
    <citation type="journal article" date="2021" name="Nat. Commun.">
        <title>Genomic analyses provide insights into spinach domestication and the genetic basis of agronomic traits.</title>
        <authorList>
            <person name="Cai X."/>
            <person name="Sun X."/>
            <person name="Xu C."/>
            <person name="Sun H."/>
            <person name="Wang X."/>
            <person name="Ge C."/>
            <person name="Zhang Z."/>
            <person name="Wang Q."/>
            <person name="Fei Z."/>
            <person name="Jiao C."/>
            <person name="Wang Q."/>
        </authorList>
    </citation>
    <scope>NUCLEOTIDE SEQUENCE [LARGE SCALE GENOMIC DNA]</scope>
    <source>
        <strain evidence="1">cv. Varoflay</strain>
    </source>
</reference>
<dbReference type="RefSeq" id="XP_056689350.1">
    <property type="nucleotide sequence ID" value="XM_056833372.1"/>
</dbReference>
<accession>A0A9R0K5T1</accession>
<dbReference type="RefSeq" id="XP_056689346.1">
    <property type="nucleotide sequence ID" value="XM_056833368.1"/>
</dbReference>
<dbReference type="RefSeq" id="XP_056689349.1">
    <property type="nucleotide sequence ID" value="XM_056833371.1"/>
</dbReference>
<evidence type="ECO:0000313" key="1">
    <source>
        <dbReference type="Proteomes" id="UP000813463"/>
    </source>
</evidence>
<gene>
    <name evidence="2 3 4 5 6 7 8 9" type="primary">LOC110797963</name>
</gene>
<evidence type="ECO:0000313" key="4">
    <source>
        <dbReference type="RefSeq" id="XP_021858788.2"/>
    </source>
</evidence>
<proteinExistence type="predicted"/>
<evidence type="ECO:0000313" key="5">
    <source>
        <dbReference type="RefSeq" id="XP_056689346.1"/>
    </source>
</evidence>
<keyword evidence="1" id="KW-1185">Reference proteome</keyword>
<dbReference type="RefSeq" id="XP_021858788.2">
    <property type="nucleotide sequence ID" value="XM_022003096.2"/>
</dbReference>
<reference evidence="2 3" key="2">
    <citation type="submission" date="2025-05" db="UniProtKB">
        <authorList>
            <consortium name="RefSeq"/>
        </authorList>
    </citation>
    <scope>IDENTIFICATION</scope>
    <source>
        <tissue evidence="2 3">Leaf</tissue>
    </source>
</reference>
<dbReference type="AlphaFoldDB" id="A0A9R0K5T1"/>
<evidence type="ECO:0000313" key="7">
    <source>
        <dbReference type="RefSeq" id="XP_056689348.1"/>
    </source>
</evidence>
<evidence type="ECO:0000313" key="2">
    <source>
        <dbReference type="RefSeq" id="XP_021858786.2"/>
    </source>
</evidence>
<protein>
    <submittedName>
        <fullName evidence="2 3">Uncharacterized protein</fullName>
    </submittedName>
</protein>
<dbReference type="GeneID" id="110797963"/>
<name>A0A9R0K5T1_SPIOL</name>
<dbReference type="Proteomes" id="UP000813463">
    <property type="component" value="Chromosome 6"/>
</dbReference>
<evidence type="ECO:0000313" key="8">
    <source>
        <dbReference type="RefSeq" id="XP_056689349.1"/>
    </source>
</evidence>
<evidence type="ECO:0000313" key="9">
    <source>
        <dbReference type="RefSeq" id="XP_056689350.1"/>
    </source>
</evidence>